<sequence>MPNMYLLVLVSLVVVNALPLQTGHFASKVTEPATINDMETPAWLHAVTFPLICYDLVIMAVLCWLWLFGHLRWMRGTAGQGATEGPERAGRHTQMERDMRRAGLI</sequence>
<keyword evidence="2" id="KW-1133">Transmembrane helix</keyword>
<keyword evidence="3" id="KW-0732">Signal</keyword>
<keyword evidence="2" id="KW-0472">Membrane</keyword>
<dbReference type="EMBL" id="MU006233">
    <property type="protein sequence ID" value="KAF2822738.1"/>
    <property type="molecule type" value="Genomic_DNA"/>
</dbReference>
<feature type="transmembrane region" description="Helical" evidence="2">
    <location>
        <begin position="43"/>
        <end position="67"/>
    </location>
</feature>
<accession>A0A6A6ZPD8</accession>
<feature type="region of interest" description="Disordered" evidence="1">
    <location>
        <begin position="78"/>
        <end position="105"/>
    </location>
</feature>
<protein>
    <submittedName>
        <fullName evidence="4">Uncharacterized protein</fullName>
    </submittedName>
</protein>
<feature type="compositionally biased region" description="Basic and acidic residues" evidence="1">
    <location>
        <begin position="85"/>
        <end position="105"/>
    </location>
</feature>
<feature type="signal peptide" evidence="3">
    <location>
        <begin position="1"/>
        <end position="17"/>
    </location>
</feature>
<evidence type="ECO:0000256" key="2">
    <source>
        <dbReference type="SAM" id="Phobius"/>
    </source>
</evidence>
<keyword evidence="5" id="KW-1185">Reference proteome</keyword>
<evidence type="ECO:0000256" key="3">
    <source>
        <dbReference type="SAM" id="SignalP"/>
    </source>
</evidence>
<dbReference type="AlphaFoldDB" id="A0A6A6ZPD8"/>
<name>A0A6A6ZPD8_9PLEO</name>
<feature type="chain" id="PRO_5025455976" evidence="3">
    <location>
        <begin position="18"/>
        <end position="105"/>
    </location>
</feature>
<dbReference type="Proteomes" id="UP000799424">
    <property type="component" value="Unassembled WGS sequence"/>
</dbReference>
<keyword evidence="2" id="KW-0812">Transmembrane</keyword>
<gene>
    <name evidence="4" type="ORF">CC86DRAFT_409523</name>
</gene>
<proteinExistence type="predicted"/>
<reference evidence="4" key="1">
    <citation type="journal article" date="2020" name="Stud. Mycol.">
        <title>101 Dothideomycetes genomes: a test case for predicting lifestyles and emergence of pathogens.</title>
        <authorList>
            <person name="Haridas S."/>
            <person name="Albert R."/>
            <person name="Binder M."/>
            <person name="Bloem J."/>
            <person name="Labutti K."/>
            <person name="Salamov A."/>
            <person name="Andreopoulos B."/>
            <person name="Baker S."/>
            <person name="Barry K."/>
            <person name="Bills G."/>
            <person name="Bluhm B."/>
            <person name="Cannon C."/>
            <person name="Castanera R."/>
            <person name="Culley D."/>
            <person name="Daum C."/>
            <person name="Ezra D."/>
            <person name="Gonzalez J."/>
            <person name="Henrissat B."/>
            <person name="Kuo A."/>
            <person name="Liang C."/>
            <person name="Lipzen A."/>
            <person name="Lutzoni F."/>
            <person name="Magnuson J."/>
            <person name="Mondo S."/>
            <person name="Nolan M."/>
            <person name="Ohm R."/>
            <person name="Pangilinan J."/>
            <person name="Park H.-J."/>
            <person name="Ramirez L."/>
            <person name="Alfaro M."/>
            <person name="Sun H."/>
            <person name="Tritt A."/>
            <person name="Yoshinaga Y."/>
            <person name="Zwiers L.-H."/>
            <person name="Turgeon B."/>
            <person name="Goodwin S."/>
            <person name="Spatafora J."/>
            <person name="Crous P."/>
            <person name="Grigoriev I."/>
        </authorList>
    </citation>
    <scope>NUCLEOTIDE SEQUENCE</scope>
    <source>
        <strain evidence="4">CBS 113818</strain>
    </source>
</reference>
<evidence type="ECO:0000313" key="4">
    <source>
        <dbReference type="EMBL" id="KAF2822738.1"/>
    </source>
</evidence>
<organism evidence="4 5">
    <name type="scientific">Ophiobolus disseminans</name>
    <dbReference type="NCBI Taxonomy" id="1469910"/>
    <lineage>
        <taxon>Eukaryota</taxon>
        <taxon>Fungi</taxon>
        <taxon>Dikarya</taxon>
        <taxon>Ascomycota</taxon>
        <taxon>Pezizomycotina</taxon>
        <taxon>Dothideomycetes</taxon>
        <taxon>Pleosporomycetidae</taxon>
        <taxon>Pleosporales</taxon>
        <taxon>Pleosporineae</taxon>
        <taxon>Phaeosphaeriaceae</taxon>
        <taxon>Ophiobolus</taxon>
    </lineage>
</organism>
<evidence type="ECO:0000313" key="5">
    <source>
        <dbReference type="Proteomes" id="UP000799424"/>
    </source>
</evidence>
<evidence type="ECO:0000256" key="1">
    <source>
        <dbReference type="SAM" id="MobiDB-lite"/>
    </source>
</evidence>